<dbReference type="EMBL" id="JAGQHR010000879">
    <property type="protein sequence ID" value="MCA9729875.1"/>
    <property type="molecule type" value="Genomic_DNA"/>
</dbReference>
<dbReference type="AlphaFoldDB" id="A0A956M4H7"/>
<dbReference type="NCBIfam" id="TIGR04183">
    <property type="entry name" value="Por_Secre_tail"/>
    <property type="match status" value="1"/>
</dbReference>
<reference evidence="3" key="1">
    <citation type="submission" date="2020-04" db="EMBL/GenBank/DDBJ databases">
        <authorList>
            <person name="Zhang T."/>
        </authorList>
    </citation>
    <scope>NUCLEOTIDE SEQUENCE</scope>
    <source>
        <strain evidence="3">HKST-UBA01</strain>
    </source>
</reference>
<sequence>MSMRSFLRTGLPAFATLLIAAAWPASAQFSISSFTIDGGGVTSATGGSFSLGATIGQPDAGQSSGGGFVLNGGFWHGGGVVSSVGDDGPIDGGSDPSSPVPVAFRLYPATPNPVLDRMVLAFDLPESNPVRAELYDATGRLVRTLANEVMPAGRYQRVWDGRSEIGQRVPSGIYFVRLDAGAHHARLKIVVVS</sequence>
<protein>
    <submittedName>
        <fullName evidence="3">T9SS type A sorting domain-containing protein</fullName>
    </submittedName>
</protein>
<comment type="caution">
    <text evidence="3">The sequence shown here is derived from an EMBL/GenBank/DDBJ whole genome shotgun (WGS) entry which is preliminary data.</text>
</comment>
<organism evidence="3 4">
    <name type="scientific">Eiseniibacteriota bacterium</name>
    <dbReference type="NCBI Taxonomy" id="2212470"/>
    <lineage>
        <taxon>Bacteria</taxon>
        <taxon>Candidatus Eiseniibacteriota</taxon>
    </lineage>
</organism>
<evidence type="ECO:0000313" key="3">
    <source>
        <dbReference type="EMBL" id="MCA9729875.1"/>
    </source>
</evidence>
<reference evidence="3" key="2">
    <citation type="journal article" date="2021" name="Microbiome">
        <title>Successional dynamics and alternative stable states in a saline activated sludge microbial community over 9 years.</title>
        <authorList>
            <person name="Wang Y."/>
            <person name="Ye J."/>
            <person name="Ju F."/>
            <person name="Liu L."/>
            <person name="Boyd J.A."/>
            <person name="Deng Y."/>
            <person name="Parks D.H."/>
            <person name="Jiang X."/>
            <person name="Yin X."/>
            <person name="Woodcroft B.J."/>
            <person name="Tyson G.W."/>
            <person name="Hugenholtz P."/>
            <person name="Polz M.F."/>
            <person name="Zhang T."/>
        </authorList>
    </citation>
    <scope>NUCLEOTIDE SEQUENCE</scope>
    <source>
        <strain evidence="3">HKST-UBA01</strain>
    </source>
</reference>
<evidence type="ECO:0000259" key="2">
    <source>
        <dbReference type="Pfam" id="PF13860"/>
    </source>
</evidence>
<proteinExistence type="predicted"/>
<feature type="domain" description="FlgD/Vpr Ig-like" evidence="2">
    <location>
        <begin position="124"/>
        <end position="180"/>
    </location>
</feature>
<name>A0A956M4H7_UNCEI</name>
<evidence type="ECO:0000256" key="1">
    <source>
        <dbReference type="SAM" id="SignalP"/>
    </source>
</evidence>
<dbReference type="Gene3D" id="2.60.40.4070">
    <property type="match status" value="1"/>
</dbReference>
<dbReference type="Pfam" id="PF13860">
    <property type="entry name" value="FlgD_ig"/>
    <property type="match status" value="1"/>
</dbReference>
<evidence type="ECO:0000313" key="4">
    <source>
        <dbReference type="Proteomes" id="UP000697710"/>
    </source>
</evidence>
<feature type="signal peptide" evidence="1">
    <location>
        <begin position="1"/>
        <end position="27"/>
    </location>
</feature>
<dbReference type="InterPro" id="IPR026444">
    <property type="entry name" value="Secre_tail"/>
</dbReference>
<accession>A0A956M4H7</accession>
<gene>
    <name evidence="3" type="ORF">KC729_19480</name>
</gene>
<keyword evidence="1" id="KW-0732">Signal</keyword>
<dbReference type="Proteomes" id="UP000697710">
    <property type="component" value="Unassembled WGS sequence"/>
</dbReference>
<dbReference type="InterPro" id="IPR025965">
    <property type="entry name" value="FlgD/Vpr_Ig-like"/>
</dbReference>
<feature type="chain" id="PRO_5037424190" evidence="1">
    <location>
        <begin position="28"/>
        <end position="193"/>
    </location>
</feature>